<dbReference type="AlphaFoldDB" id="A0A1F5EBR3"/>
<dbReference type="Gene3D" id="3.40.50.1010">
    <property type="entry name" value="5'-nuclease"/>
    <property type="match status" value="1"/>
</dbReference>
<sequence>MINYDGQRVGVFIDVQNLYYSARAMYESYVNFGKILETAIGKRQIIRSLAYVIKSEAPKEQGFFDALSKAGLEICSKDIQIFAGGAKKGDWDVGIAVDAIKIADRLDVVVLVTGDGDFAPLVTYLKENKGCRVEGIAFGRSTSGKLLEVLDQFTDLDSNPKLYLLRHA</sequence>
<comment type="caution">
    <text evidence="2">The sequence shown here is derived from an EMBL/GenBank/DDBJ whole genome shotgun (WGS) entry which is preliminary data.</text>
</comment>
<dbReference type="Pfam" id="PF01936">
    <property type="entry name" value="NYN"/>
    <property type="match status" value="1"/>
</dbReference>
<reference evidence="2 3" key="1">
    <citation type="journal article" date="2016" name="Nat. Commun.">
        <title>Thousands of microbial genomes shed light on interconnected biogeochemical processes in an aquifer system.</title>
        <authorList>
            <person name="Anantharaman K."/>
            <person name="Brown C.T."/>
            <person name="Hug L.A."/>
            <person name="Sharon I."/>
            <person name="Castelle C.J."/>
            <person name="Probst A.J."/>
            <person name="Thomas B.C."/>
            <person name="Singh A."/>
            <person name="Wilkins M.J."/>
            <person name="Karaoz U."/>
            <person name="Brodie E.L."/>
            <person name="Williams K.H."/>
            <person name="Hubbard S.S."/>
            <person name="Banfield J.F."/>
        </authorList>
    </citation>
    <scope>NUCLEOTIDE SEQUENCE [LARGE SCALE GENOMIC DNA]</scope>
</reference>
<evidence type="ECO:0000313" key="3">
    <source>
        <dbReference type="Proteomes" id="UP000177481"/>
    </source>
</evidence>
<dbReference type="PANTHER" id="PTHR35458">
    <property type="entry name" value="SLR0755 PROTEIN"/>
    <property type="match status" value="1"/>
</dbReference>
<evidence type="ECO:0000259" key="1">
    <source>
        <dbReference type="Pfam" id="PF01936"/>
    </source>
</evidence>
<organism evidence="2 3">
    <name type="scientific">Candidatus Berkelbacteria bacterium RIFCSPLOWO2_01_FULL_50_28</name>
    <dbReference type="NCBI Taxonomy" id="1797471"/>
    <lineage>
        <taxon>Bacteria</taxon>
        <taxon>Candidatus Berkelbacteria</taxon>
    </lineage>
</organism>
<dbReference type="PANTHER" id="PTHR35458:SF8">
    <property type="entry name" value="SLR0650 PROTEIN"/>
    <property type="match status" value="1"/>
</dbReference>
<protein>
    <recommendedName>
        <fullName evidence="1">NYN domain-containing protein</fullName>
    </recommendedName>
</protein>
<dbReference type="STRING" id="1797471.A3A71_02285"/>
<proteinExistence type="predicted"/>
<dbReference type="InterPro" id="IPR021139">
    <property type="entry name" value="NYN"/>
</dbReference>
<dbReference type="InterPro" id="IPR047140">
    <property type="entry name" value="LabA"/>
</dbReference>
<dbReference type="GO" id="GO:0004540">
    <property type="term" value="F:RNA nuclease activity"/>
    <property type="evidence" value="ECO:0007669"/>
    <property type="project" value="InterPro"/>
</dbReference>
<evidence type="ECO:0000313" key="2">
    <source>
        <dbReference type="EMBL" id="OGD64852.1"/>
    </source>
</evidence>
<dbReference type="CDD" id="cd10911">
    <property type="entry name" value="PIN_LabA"/>
    <property type="match status" value="1"/>
</dbReference>
<name>A0A1F5EBR3_9BACT</name>
<dbReference type="EMBL" id="MEZX01000002">
    <property type="protein sequence ID" value="OGD64852.1"/>
    <property type="molecule type" value="Genomic_DNA"/>
</dbReference>
<dbReference type="Proteomes" id="UP000177481">
    <property type="component" value="Unassembled WGS sequence"/>
</dbReference>
<accession>A0A1F5EBR3</accession>
<feature type="domain" description="NYN" evidence="1">
    <location>
        <begin position="8"/>
        <end position="157"/>
    </location>
</feature>
<gene>
    <name evidence="2" type="ORF">A3A71_02285</name>
</gene>